<reference evidence="1" key="1">
    <citation type="submission" date="2014-11" db="EMBL/GenBank/DDBJ databases">
        <authorList>
            <person name="Amaro Gonzalez C."/>
        </authorList>
    </citation>
    <scope>NUCLEOTIDE SEQUENCE</scope>
</reference>
<evidence type="ECO:0000313" key="1">
    <source>
        <dbReference type="EMBL" id="JAH18594.1"/>
    </source>
</evidence>
<dbReference type="EMBL" id="GBXM01089983">
    <property type="protein sequence ID" value="JAH18594.1"/>
    <property type="molecule type" value="Transcribed_RNA"/>
</dbReference>
<dbReference type="AlphaFoldDB" id="A0A0E9QP35"/>
<name>A0A0E9QP35_ANGAN</name>
<sequence length="22" mass="2540">MQCKCSVRKEKLCKVALDKIIC</sequence>
<proteinExistence type="predicted"/>
<protein>
    <submittedName>
        <fullName evidence="1">Uncharacterized protein</fullName>
    </submittedName>
</protein>
<reference evidence="1" key="2">
    <citation type="journal article" date="2015" name="Fish Shellfish Immunol.">
        <title>Early steps in the European eel (Anguilla anguilla)-Vibrio vulnificus interaction in the gills: Role of the RtxA13 toxin.</title>
        <authorList>
            <person name="Callol A."/>
            <person name="Pajuelo D."/>
            <person name="Ebbesson L."/>
            <person name="Teles M."/>
            <person name="MacKenzie S."/>
            <person name="Amaro C."/>
        </authorList>
    </citation>
    <scope>NUCLEOTIDE SEQUENCE</scope>
</reference>
<accession>A0A0E9QP35</accession>
<organism evidence="1">
    <name type="scientific">Anguilla anguilla</name>
    <name type="common">European freshwater eel</name>
    <name type="synonym">Muraena anguilla</name>
    <dbReference type="NCBI Taxonomy" id="7936"/>
    <lineage>
        <taxon>Eukaryota</taxon>
        <taxon>Metazoa</taxon>
        <taxon>Chordata</taxon>
        <taxon>Craniata</taxon>
        <taxon>Vertebrata</taxon>
        <taxon>Euteleostomi</taxon>
        <taxon>Actinopterygii</taxon>
        <taxon>Neopterygii</taxon>
        <taxon>Teleostei</taxon>
        <taxon>Anguilliformes</taxon>
        <taxon>Anguillidae</taxon>
        <taxon>Anguilla</taxon>
    </lineage>
</organism>